<organism evidence="1 2">
    <name type="scientific">Callorhinchus milii</name>
    <name type="common">Ghost shark</name>
    <dbReference type="NCBI Taxonomy" id="7868"/>
    <lineage>
        <taxon>Eukaryota</taxon>
        <taxon>Metazoa</taxon>
        <taxon>Chordata</taxon>
        <taxon>Craniata</taxon>
        <taxon>Vertebrata</taxon>
        <taxon>Chondrichthyes</taxon>
        <taxon>Holocephali</taxon>
        <taxon>Chimaeriformes</taxon>
        <taxon>Callorhinchidae</taxon>
        <taxon>Callorhinchus</taxon>
    </lineage>
</organism>
<name>A0A4W3GMF9_CALMI</name>
<dbReference type="STRING" id="7868.ENSCMIP00000004307"/>
<accession>A0A4W3GMF9</accession>
<reference evidence="2" key="3">
    <citation type="journal article" date="2014" name="Nature">
        <title>Elephant shark genome provides unique insights into gnathostome evolution.</title>
        <authorList>
            <consortium name="International Elephant Shark Genome Sequencing Consortium"/>
            <person name="Venkatesh B."/>
            <person name="Lee A.P."/>
            <person name="Ravi V."/>
            <person name="Maurya A.K."/>
            <person name="Lian M.M."/>
            <person name="Swann J.B."/>
            <person name="Ohta Y."/>
            <person name="Flajnik M.F."/>
            <person name="Sutoh Y."/>
            <person name="Kasahara M."/>
            <person name="Hoon S."/>
            <person name="Gangu V."/>
            <person name="Roy S.W."/>
            <person name="Irimia M."/>
            <person name="Korzh V."/>
            <person name="Kondrychyn I."/>
            <person name="Lim Z.W."/>
            <person name="Tay B.H."/>
            <person name="Tohari S."/>
            <person name="Kong K.W."/>
            <person name="Ho S."/>
            <person name="Lorente-Galdos B."/>
            <person name="Quilez J."/>
            <person name="Marques-Bonet T."/>
            <person name="Raney B.J."/>
            <person name="Ingham P.W."/>
            <person name="Tay A."/>
            <person name="Hillier L.W."/>
            <person name="Minx P."/>
            <person name="Boehm T."/>
            <person name="Wilson R.K."/>
            <person name="Brenner S."/>
            <person name="Warren W.C."/>
        </authorList>
    </citation>
    <scope>NUCLEOTIDE SEQUENCE [LARGE SCALE GENOMIC DNA]</scope>
</reference>
<keyword evidence="2" id="KW-1185">Reference proteome</keyword>
<dbReference type="InterPro" id="IPR011989">
    <property type="entry name" value="ARM-like"/>
</dbReference>
<dbReference type="InParanoid" id="A0A4W3GMF9"/>
<dbReference type="Proteomes" id="UP000314986">
    <property type="component" value="Unassembled WGS sequence"/>
</dbReference>
<reference evidence="2" key="2">
    <citation type="journal article" date="2007" name="PLoS Biol.">
        <title>Survey sequencing and comparative analysis of the elephant shark (Callorhinchus milii) genome.</title>
        <authorList>
            <person name="Venkatesh B."/>
            <person name="Kirkness E.F."/>
            <person name="Loh Y.H."/>
            <person name="Halpern A.L."/>
            <person name="Lee A.P."/>
            <person name="Johnson J."/>
            <person name="Dandona N."/>
            <person name="Viswanathan L.D."/>
            <person name="Tay A."/>
            <person name="Venter J.C."/>
            <person name="Strausberg R.L."/>
            <person name="Brenner S."/>
        </authorList>
    </citation>
    <scope>NUCLEOTIDE SEQUENCE [LARGE SCALE GENOMIC DNA]</scope>
</reference>
<evidence type="ECO:0000313" key="2">
    <source>
        <dbReference type="Proteomes" id="UP000314986"/>
    </source>
</evidence>
<dbReference type="AlphaFoldDB" id="A0A4W3GMF9"/>
<reference evidence="1" key="5">
    <citation type="submission" date="2025-09" db="UniProtKB">
        <authorList>
            <consortium name="Ensembl"/>
        </authorList>
    </citation>
    <scope>IDENTIFICATION</scope>
</reference>
<reference evidence="2" key="1">
    <citation type="journal article" date="2006" name="Science">
        <title>Ancient noncoding elements conserved in the human genome.</title>
        <authorList>
            <person name="Venkatesh B."/>
            <person name="Kirkness E.F."/>
            <person name="Loh Y.H."/>
            <person name="Halpern A.L."/>
            <person name="Lee A.P."/>
            <person name="Johnson J."/>
            <person name="Dandona N."/>
            <person name="Viswanathan L.D."/>
            <person name="Tay A."/>
            <person name="Venter J.C."/>
            <person name="Strausberg R.L."/>
            <person name="Brenner S."/>
        </authorList>
    </citation>
    <scope>NUCLEOTIDE SEQUENCE [LARGE SCALE GENOMIC DNA]</scope>
</reference>
<evidence type="ECO:0000313" key="1">
    <source>
        <dbReference type="Ensembl" id="ENSCMIP00000004307.1"/>
    </source>
</evidence>
<protein>
    <submittedName>
        <fullName evidence="1">Uncharacterized protein</fullName>
    </submittedName>
</protein>
<dbReference type="Ensembl" id="ENSCMIT00000004468.1">
    <property type="protein sequence ID" value="ENSCMIP00000004307.1"/>
    <property type="gene ID" value="ENSCMIG00000002575.1"/>
</dbReference>
<sequence length="78" mass="8745">MMKPMIPKLLVGIQILIQHNQDQASEAMEVFDELMESEVSIIVPHLAQIVQFCLEVGLRVRVCVRVCECVCVSVCVCV</sequence>
<proteinExistence type="predicted"/>
<dbReference type="Gene3D" id="1.25.10.10">
    <property type="entry name" value="Leucine-rich Repeat Variant"/>
    <property type="match status" value="1"/>
</dbReference>
<reference evidence="1" key="4">
    <citation type="submission" date="2025-08" db="UniProtKB">
        <authorList>
            <consortium name="Ensembl"/>
        </authorList>
    </citation>
    <scope>IDENTIFICATION</scope>
</reference>